<evidence type="ECO:0000313" key="3">
    <source>
        <dbReference type="Proteomes" id="UP000308671"/>
    </source>
</evidence>
<feature type="compositionally biased region" description="Basic and acidic residues" evidence="1">
    <location>
        <begin position="38"/>
        <end position="50"/>
    </location>
</feature>
<gene>
    <name evidence="2" type="ORF">BGAL_0419g00120</name>
</gene>
<evidence type="ECO:0000313" key="2">
    <source>
        <dbReference type="EMBL" id="THV46078.1"/>
    </source>
</evidence>
<dbReference type="OrthoDB" id="3553488at2759"/>
<feature type="compositionally biased region" description="Basic residues" evidence="1">
    <location>
        <begin position="54"/>
        <end position="63"/>
    </location>
</feature>
<keyword evidence="3" id="KW-1185">Reference proteome</keyword>
<accession>A0A4S8QML2</accession>
<dbReference type="Proteomes" id="UP000308671">
    <property type="component" value="Unassembled WGS sequence"/>
</dbReference>
<sequence>MSHNALPAKMRSIPNSDMKKANSNGNKREAKRGRKCTRREQLQRHLKFGEGPKNFKKRMKRRPAVAHSNLRTVTLWNGVTEEAIESRPGIGQTLDGKTEEKGKGIARPEVKDVSDAPSNDLELPHLVREPPLEYVELVIDDESEAPPKISMSEEVFRRKTILAETTKPEAYDVERISVFHQIFCRAYNDIIDYTNHLWKFLEGQPESLDWIRERWEDLVSIKDFFEEDDKDPEILLSPVVIMRRFYEAFIFLEDNWKAILDQNWGNLEIPLSGIVAISDVRSTMKSVEPQCDNIDFDKSGCRYPDGKLQPAKILPTENFCTVKRVLLFETEPPAKKSRLMEEHASLWIKKLTGCPCGTWCAGPSRGS</sequence>
<proteinExistence type="predicted"/>
<protein>
    <submittedName>
        <fullName evidence="2">Uncharacterized protein</fullName>
    </submittedName>
</protein>
<dbReference type="EMBL" id="PQXL01000419">
    <property type="protein sequence ID" value="THV46078.1"/>
    <property type="molecule type" value="Genomic_DNA"/>
</dbReference>
<dbReference type="AlphaFoldDB" id="A0A4S8QML2"/>
<feature type="compositionally biased region" description="Basic and acidic residues" evidence="1">
    <location>
        <begin position="96"/>
        <end position="114"/>
    </location>
</feature>
<feature type="region of interest" description="Disordered" evidence="1">
    <location>
        <begin position="89"/>
        <end position="122"/>
    </location>
</feature>
<comment type="caution">
    <text evidence="2">The sequence shown here is derived from an EMBL/GenBank/DDBJ whole genome shotgun (WGS) entry which is preliminary data.</text>
</comment>
<reference evidence="2 3" key="1">
    <citation type="submission" date="2017-12" db="EMBL/GenBank/DDBJ databases">
        <title>Comparative genomics of Botrytis spp.</title>
        <authorList>
            <person name="Valero-Jimenez C.A."/>
            <person name="Tapia P."/>
            <person name="Veloso J."/>
            <person name="Silva-Moreno E."/>
            <person name="Staats M."/>
            <person name="Valdes J.H."/>
            <person name="Van Kan J.A.L."/>
        </authorList>
    </citation>
    <scope>NUCLEOTIDE SEQUENCE [LARGE SCALE GENOMIC DNA]</scope>
    <source>
        <strain evidence="2 3">MUCL435</strain>
    </source>
</reference>
<feature type="region of interest" description="Disordered" evidence="1">
    <location>
        <begin position="1"/>
        <end position="63"/>
    </location>
</feature>
<name>A0A4S8QML2_9HELO</name>
<evidence type="ECO:0000256" key="1">
    <source>
        <dbReference type="SAM" id="MobiDB-lite"/>
    </source>
</evidence>
<organism evidence="2 3">
    <name type="scientific">Botrytis galanthina</name>
    <dbReference type="NCBI Taxonomy" id="278940"/>
    <lineage>
        <taxon>Eukaryota</taxon>
        <taxon>Fungi</taxon>
        <taxon>Dikarya</taxon>
        <taxon>Ascomycota</taxon>
        <taxon>Pezizomycotina</taxon>
        <taxon>Leotiomycetes</taxon>
        <taxon>Helotiales</taxon>
        <taxon>Sclerotiniaceae</taxon>
        <taxon>Botrytis</taxon>
    </lineage>
</organism>